<organism evidence="2 3">
    <name type="scientific">Kitasatospora aburaviensis</name>
    <dbReference type="NCBI Taxonomy" id="67265"/>
    <lineage>
        <taxon>Bacteria</taxon>
        <taxon>Bacillati</taxon>
        <taxon>Actinomycetota</taxon>
        <taxon>Actinomycetes</taxon>
        <taxon>Kitasatosporales</taxon>
        <taxon>Streptomycetaceae</taxon>
        <taxon>Kitasatospora</taxon>
    </lineage>
</organism>
<proteinExistence type="predicted"/>
<feature type="compositionally biased region" description="Low complexity" evidence="1">
    <location>
        <begin position="433"/>
        <end position="443"/>
    </location>
</feature>
<dbReference type="InterPro" id="IPR025447">
    <property type="entry name" value="DUF4192"/>
</dbReference>
<dbReference type="RefSeq" id="WP_313765769.1">
    <property type="nucleotide sequence ID" value="NZ_BAAAVH010000023.1"/>
</dbReference>
<comment type="caution">
    <text evidence="2">The sequence shown here is derived from an EMBL/GenBank/DDBJ whole genome shotgun (WGS) entry which is preliminary data.</text>
</comment>
<accession>A0ABW1F537</accession>
<feature type="compositionally biased region" description="Gly residues" evidence="1">
    <location>
        <begin position="411"/>
        <end position="420"/>
    </location>
</feature>
<gene>
    <name evidence="2" type="ORF">ACFP0N_25395</name>
</gene>
<feature type="compositionally biased region" description="Gly residues" evidence="1">
    <location>
        <begin position="521"/>
        <end position="533"/>
    </location>
</feature>
<keyword evidence="3" id="KW-1185">Reference proteome</keyword>
<evidence type="ECO:0000313" key="3">
    <source>
        <dbReference type="Proteomes" id="UP001596067"/>
    </source>
</evidence>
<dbReference type="EMBL" id="JBHSOD010000038">
    <property type="protein sequence ID" value="MFC5888304.1"/>
    <property type="molecule type" value="Genomic_DNA"/>
</dbReference>
<dbReference type="Pfam" id="PF13830">
    <property type="entry name" value="DUF4192"/>
    <property type="match status" value="1"/>
</dbReference>
<evidence type="ECO:0000256" key="1">
    <source>
        <dbReference type="SAM" id="MobiDB-lite"/>
    </source>
</evidence>
<name>A0ABW1F537_9ACTN</name>
<feature type="compositionally biased region" description="Pro residues" evidence="1">
    <location>
        <begin position="468"/>
        <end position="491"/>
    </location>
</feature>
<feature type="region of interest" description="Disordered" evidence="1">
    <location>
        <begin position="359"/>
        <end position="597"/>
    </location>
</feature>
<dbReference type="Proteomes" id="UP001596067">
    <property type="component" value="Unassembled WGS sequence"/>
</dbReference>
<reference evidence="3" key="1">
    <citation type="journal article" date="2019" name="Int. J. Syst. Evol. Microbiol.">
        <title>The Global Catalogue of Microorganisms (GCM) 10K type strain sequencing project: providing services to taxonomists for standard genome sequencing and annotation.</title>
        <authorList>
            <consortium name="The Broad Institute Genomics Platform"/>
            <consortium name="The Broad Institute Genome Sequencing Center for Infectious Disease"/>
            <person name="Wu L."/>
            <person name="Ma J."/>
        </authorList>
    </citation>
    <scope>NUCLEOTIDE SEQUENCE [LARGE SCALE GENOMIC DNA]</scope>
    <source>
        <strain evidence="3">CGMCC 4.1469</strain>
    </source>
</reference>
<protein>
    <submittedName>
        <fullName evidence="2">DUF4192 domain-containing protein</fullName>
    </submittedName>
</protein>
<sequence>MNNARIPLPFGPAGPRTVTMRGPADMAELLPYLLGFYPDDSIVAVGLQGRDLHQGGVIRLDLPDSPGEWPAAADEAAALLVGLSERRDQRPAQVLLYLCQDPGPDPGTTHGPPVRERLGPLAAELRTAFEHRGVAVKESLCVSAGRWWSFLCRREGCCDPAGHPVRHAPGPGPVAVAATVAGLAPRGSRKSIVAGLTPIGPPGADAQRRALARAERAMGAGRGRPRAEQRGAALLDQAVAEFATGTGELDELRVARLLVALQDRRVRDRAAEYARPAELAPAQRLWRYLARRCVPPYTGYASPPLTLLAWVSWVAGDTATARVVLAHTLRRDPSYLLAQLLYESLNAGLSPAPLLARADAERRRRNSPARGGPGAAGASAAESGEAGGTAEDGGPDADPAPSAAPVPADGPGPGGSGPGSPAGAAEPERDEGPAAGPGADPAGGPDGPRGAGSARARRRRARRETTAPPVPGAPGAPDPGQTPGPVLPPSRRPAGGAPGGGSALTGLMSEKGVGRAEGPVEGEGGGRTGGGAATGPPSRRGVLPGRRPPAPAKPGRGLRLGRPSPWAVGALAPALPAGGRGRCHGVRGPAIGPRHAQ</sequence>
<evidence type="ECO:0000313" key="2">
    <source>
        <dbReference type="EMBL" id="MFC5888304.1"/>
    </source>
</evidence>